<proteinExistence type="inferred from homology"/>
<keyword evidence="4 7" id="KW-0378">Hydrolase</keyword>
<evidence type="ECO:0000259" key="9">
    <source>
        <dbReference type="Pfam" id="PF00082"/>
    </source>
</evidence>
<sequence>MEKQPTARNAAPRSAKESATANTSYLKNPAPTHPPARVDSGPGIGPNTSKQRGPLTARNNNEPEKEGFDPAEIMETMISQWKSPTERFKSKAQYITELMTAINSDGESLYQVRERKAGKDPRSKDRKLLERLRTIIMTEIKDIAKIGKALYGSQEYELCLDMSDFNRSSHDFTRFIKKLRDAPESDFKFRETGTREFFAWLKNEKKVNIINDLKIPDSATHPPSEELIKEAIIDQFEIEKFDWRKLDVSLDMLTAPRGELGGSGNNITALDSECDPQPQFRDKIKEITLYSSGNWSVLYHWASEEGLKNLGEEEGLRSVKINIVELEPSSDKRSKEVHEKRANHLKEKLAQKFIETGVKFNYKIIANAKWDFPVLQISDDEQTVIPQLQLFQNLAECQRYLFSLKDEIKHKDEKDWSAYARRFHDRPVRIAVLDNGADKIRSTLKQHIEKGVSFVTANSDGDNRILPWWMVADPHGTQMASLITSANPFCRLYIARVGTGRKDILPERAAQAVKWAIEQKVDVLSLSWTTRTNHPELEKAIKLAAGDHAESPILIFSSTADEGVDPGKIFPAAYMETFSVAATDRYGHVRPASQEGVDILVPGEDISADGPVYMQKFTRGTVTGSSVATALAAGIASLSLLMLRVFNEDQAAVKEFTRKAQMMAVFQKMQKIGSGHHGIQVSQLFEGRDPKTLEKKWRASAETFPRPPPKPILVPQVSSQIVV</sequence>
<dbReference type="PANTHER" id="PTHR43399:SF4">
    <property type="entry name" value="CELL WALL-ASSOCIATED PROTEASE"/>
    <property type="match status" value="1"/>
</dbReference>
<dbReference type="PRINTS" id="PR00723">
    <property type="entry name" value="SUBTILISIN"/>
</dbReference>
<organism evidence="10 11">
    <name type="scientific">Capronia coronata CBS 617.96</name>
    <dbReference type="NCBI Taxonomy" id="1182541"/>
    <lineage>
        <taxon>Eukaryota</taxon>
        <taxon>Fungi</taxon>
        <taxon>Dikarya</taxon>
        <taxon>Ascomycota</taxon>
        <taxon>Pezizomycotina</taxon>
        <taxon>Eurotiomycetes</taxon>
        <taxon>Chaetothyriomycetidae</taxon>
        <taxon>Chaetothyriales</taxon>
        <taxon>Herpotrichiellaceae</taxon>
        <taxon>Capronia</taxon>
    </lineage>
</organism>
<name>W9Z0H1_9EURO</name>
<dbReference type="SUPFAM" id="SSF52743">
    <property type="entry name" value="Subtilisin-like"/>
    <property type="match status" value="1"/>
</dbReference>
<dbReference type="OrthoDB" id="4131581at2759"/>
<feature type="active site" description="Charge relay system" evidence="7">
    <location>
        <position position="626"/>
    </location>
</feature>
<keyword evidence="11" id="KW-1185">Reference proteome</keyword>
<dbReference type="Proteomes" id="UP000019484">
    <property type="component" value="Unassembled WGS sequence"/>
</dbReference>
<gene>
    <name evidence="10" type="ORF">A1O1_04951</name>
</gene>
<evidence type="ECO:0000256" key="2">
    <source>
        <dbReference type="ARBA" id="ARBA00022670"/>
    </source>
</evidence>
<dbReference type="Pfam" id="PF00082">
    <property type="entry name" value="Peptidase_S8"/>
    <property type="match status" value="1"/>
</dbReference>
<evidence type="ECO:0000313" key="10">
    <source>
        <dbReference type="EMBL" id="EXJ88024.1"/>
    </source>
</evidence>
<accession>W9Z0H1</accession>
<dbReference type="AlphaFoldDB" id="W9Z0H1"/>
<dbReference type="EMBL" id="AMWN01000004">
    <property type="protein sequence ID" value="EXJ88024.1"/>
    <property type="molecule type" value="Genomic_DNA"/>
</dbReference>
<keyword evidence="6" id="KW-0865">Zymogen</keyword>
<evidence type="ECO:0000256" key="7">
    <source>
        <dbReference type="PROSITE-ProRule" id="PRU01240"/>
    </source>
</evidence>
<dbReference type="GeneID" id="19159829"/>
<feature type="region of interest" description="Disordered" evidence="8">
    <location>
        <begin position="1"/>
        <end position="70"/>
    </location>
</feature>
<dbReference type="InterPro" id="IPR015500">
    <property type="entry name" value="Peptidase_S8_subtilisin-rel"/>
</dbReference>
<evidence type="ECO:0000256" key="6">
    <source>
        <dbReference type="ARBA" id="ARBA00023145"/>
    </source>
</evidence>
<dbReference type="InterPro" id="IPR000209">
    <property type="entry name" value="Peptidase_S8/S53_dom"/>
</dbReference>
<feature type="active site" description="Charge relay system" evidence="7">
    <location>
        <position position="434"/>
    </location>
</feature>
<dbReference type="GO" id="GO:0004252">
    <property type="term" value="F:serine-type endopeptidase activity"/>
    <property type="evidence" value="ECO:0007669"/>
    <property type="project" value="UniProtKB-UniRule"/>
</dbReference>
<dbReference type="HOGENOM" id="CLU_382622_0_0_1"/>
<keyword evidence="2 7" id="KW-0645">Protease</keyword>
<dbReference type="PROSITE" id="PS51892">
    <property type="entry name" value="SUBTILASE"/>
    <property type="match status" value="1"/>
</dbReference>
<evidence type="ECO:0000256" key="8">
    <source>
        <dbReference type="SAM" id="MobiDB-lite"/>
    </source>
</evidence>
<dbReference type="eggNOG" id="KOG4266">
    <property type="taxonomic scope" value="Eukaryota"/>
</dbReference>
<keyword evidence="3" id="KW-0732">Signal</keyword>
<protein>
    <recommendedName>
        <fullName evidence="9">Peptidase S8/S53 domain-containing protein</fullName>
    </recommendedName>
</protein>
<dbReference type="GO" id="GO:0006508">
    <property type="term" value="P:proteolysis"/>
    <property type="evidence" value="ECO:0007669"/>
    <property type="project" value="UniProtKB-KW"/>
</dbReference>
<comment type="similarity">
    <text evidence="1 7">Belongs to the peptidase S8 family.</text>
</comment>
<evidence type="ECO:0000256" key="5">
    <source>
        <dbReference type="ARBA" id="ARBA00022825"/>
    </source>
</evidence>
<dbReference type="PANTHER" id="PTHR43399">
    <property type="entry name" value="SUBTILISIN-RELATED"/>
    <property type="match status" value="1"/>
</dbReference>
<evidence type="ECO:0000313" key="11">
    <source>
        <dbReference type="Proteomes" id="UP000019484"/>
    </source>
</evidence>
<evidence type="ECO:0000256" key="3">
    <source>
        <dbReference type="ARBA" id="ARBA00022729"/>
    </source>
</evidence>
<comment type="caution">
    <text evidence="10">The sequence shown here is derived from an EMBL/GenBank/DDBJ whole genome shotgun (WGS) entry which is preliminary data.</text>
</comment>
<feature type="compositionally biased region" description="Polar residues" evidence="8">
    <location>
        <begin position="17"/>
        <end position="26"/>
    </location>
</feature>
<dbReference type="InterPro" id="IPR051048">
    <property type="entry name" value="Peptidase_S8/S53_subtilisin"/>
</dbReference>
<reference evidence="10 11" key="1">
    <citation type="submission" date="2013-03" db="EMBL/GenBank/DDBJ databases">
        <title>The Genome Sequence of Capronia coronata CBS 617.96.</title>
        <authorList>
            <consortium name="The Broad Institute Genomics Platform"/>
            <person name="Cuomo C."/>
            <person name="de Hoog S."/>
            <person name="Gorbushina A."/>
            <person name="Walker B."/>
            <person name="Young S.K."/>
            <person name="Zeng Q."/>
            <person name="Gargeya S."/>
            <person name="Fitzgerald M."/>
            <person name="Haas B."/>
            <person name="Abouelleil A."/>
            <person name="Allen A.W."/>
            <person name="Alvarado L."/>
            <person name="Arachchi H.M."/>
            <person name="Berlin A.M."/>
            <person name="Chapman S.B."/>
            <person name="Gainer-Dewar J."/>
            <person name="Goldberg J."/>
            <person name="Griggs A."/>
            <person name="Gujja S."/>
            <person name="Hansen M."/>
            <person name="Howarth C."/>
            <person name="Imamovic A."/>
            <person name="Ireland A."/>
            <person name="Larimer J."/>
            <person name="McCowan C."/>
            <person name="Murphy C."/>
            <person name="Pearson M."/>
            <person name="Poon T.W."/>
            <person name="Priest M."/>
            <person name="Roberts A."/>
            <person name="Saif S."/>
            <person name="Shea T."/>
            <person name="Sisk P."/>
            <person name="Sykes S."/>
            <person name="Wortman J."/>
            <person name="Nusbaum C."/>
            <person name="Birren B."/>
        </authorList>
    </citation>
    <scope>NUCLEOTIDE SEQUENCE [LARGE SCALE GENOMIC DNA]</scope>
    <source>
        <strain evidence="10 11">CBS 617.96</strain>
    </source>
</reference>
<dbReference type="InterPro" id="IPR036852">
    <property type="entry name" value="Peptidase_S8/S53_dom_sf"/>
</dbReference>
<feature type="active site" description="Charge relay system" evidence="7">
    <location>
        <position position="475"/>
    </location>
</feature>
<keyword evidence="5 7" id="KW-0720">Serine protease</keyword>
<dbReference type="Gene3D" id="3.40.50.200">
    <property type="entry name" value="Peptidase S8/S53 domain"/>
    <property type="match status" value="1"/>
</dbReference>
<feature type="domain" description="Peptidase S8/S53" evidence="9">
    <location>
        <begin position="428"/>
        <end position="639"/>
    </location>
</feature>
<dbReference type="RefSeq" id="XP_007724030.1">
    <property type="nucleotide sequence ID" value="XM_007725840.1"/>
</dbReference>
<dbReference type="STRING" id="1182541.W9Z0H1"/>
<evidence type="ECO:0000256" key="1">
    <source>
        <dbReference type="ARBA" id="ARBA00011073"/>
    </source>
</evidence>
<evidence type="ECO:0000256" key="4">
    <source>
        <dbReference type="ARBA" id="ARBA00022801"/>
    </source>
</evidence>